<accession>A0A7Y6K4B4</accession>
<gene>
    <name evidence="1" type="ORF">G5S42_31600</name>
</gene>
<evidence type="ECO:0000313" key="1">
    <source>
        <dbReference type="EMBL" id="NUY04151.1"/>
    </source>
</evidence>
<sequence>MNDPRPASGYLCNSLRNVATSFAVTVTVTGCALLPQAPRIFNTWANPPASPRRGMVVATSLAD</sequence>
<reference evidence="1 2" key="1">
    <citation type="submission" date="2020-02" db="EMBL/GenBank/DDBJ databases">
        <title>Paraburkholderia simonii sp. nov. and Paraburkholderia youngii sp. nov. Brazilian and Mexican Mimosa-associated rhizobia.</title>
        <authorList>
            <person name="Mavima L."/>
            <person name="Beukes C.W."/>
            <person name="Chan W.Y."/>
            <person name="Palmer M."/>
            <person name="De Meyer S.E."/>
            <person name="James E.K."/>
            <person name="Venter S.N."/>
            <person name="Steenkamp E.T."/>
        </authorList>
    </citation>
    <scope>NUCLEOTIDE SEQUENCE [LARGE SCALE GENOMIC DNA]</scope>
    <source>
        <strain evidence="1 2">JPY169</strain>
    </source>
</reference>
<dbReference type="PROSITE" id="PS51257">
    <property type="entry name" value="PROKAR_LIPOPROTEIN"/>
    <property type="match status" value="1"/>
</dbReference>
<dbReference type="Proteomes" id="UP000594380">
    <property type="component" value="Unassembled WGS sequence"/>
</dbReference>
<evidence type="ECO:0000313" key="2">
    <source>
        <dbReference type="Proteomes" id="UP000594380"/>
    </source>
</evidence>
<proteinExistence type="predicted"/>
<protein>
    <submittedName>
        <fullName evidence="1">Uncharacterized protein</fullName>
    </submittedName>
</protein>
<name>A0A7Y6K4B4_9BURK</name>
<organism evidence="1 2">
    <name type="scientific">Paraburkholderia youngii</name>
    <dbReference type="NCBI Taxonomy" id="2782701"/>
    <lineage>
        <taxon>Bacteria</taxon>
        <taxon>Pseudomonadati</taxon>
        <taxon>Pseudomonadota</taxon>
        <taxon>Betaproteobacteria</taxon>
        <taxon>Burkholderiales</taxon>
        <taxon>Burkholderiaceae</taxon>
        <taxon>Paraburkholderia</taxon>
    </lineage>
</organism>
<dbReference type="EMBL" id="JAALDK010000002">
    <property type="protein sequence ID" value="NUY04151.1"/>
    <property type="molecule type" value="Genomic_DNA"/>
</dbReference>
<comment type="caution">
    <text evidence="1">The sequence shown here is derived from an EMBL/GenBank/DDBJ whole genome shotgun (WGS) entry which is preliminary data.</text>
</comment>
<dbReference type="AlphaFoldDB" id="A0A7Y6K4B4"/>